<dbReference type="InParanoid" id="A0A166NCA4"/>
<feature type="coiled-coil region" evidence="1">
    <location>
        <begin position="19"/>
        <end position="46"/>
    </location>
</feature>
<dbReference type="Proteomes" id="UP000077266">
    <property type="component" value="Unassembled WGS sequence"/>
</dbReference>
<proteinExistence type="predicted"/>
<dbReference type="Gene3D" id="1.20.1280.50">
    <property type="match status" value="1"/>
</dbReference>
<evidence type="ECO:0000313" key="2">
    <source>
        <dbReference type="EMBL" id="KZV78996.1"/>
    </source>
</evidence>
<evidence type="ECO:0000256" key="1">
    <source>
        <dbReference type="SAM" id="Coils"/>
    </source>
</evidence>
<name>A0A166NCA4_EXIGL</name>
<dbReference type="AlphaFoldDB" id="A0A166NCA4"/>
<gene>
    <name evidence="2" type="ORF">EXIGLDRAFT_736027</name>
</gene>
<keyword evidence="1" id="KW-0175">Coiled coil</keyword>
<sequence length="214" mass="24125">MSSFREIKASRIAFHEKELEIIHSRATALQDELANARRALAGAQHAVDTLALDLDALLSHQGEVISRITDIRREVDPQAIASLPNELLRAVFFTLASILDDECRYMATTWLRHYNEERALMPFRVSAVSRRWRQLALDSPSLWGSYLAFGSATRFKSAKHYAETIIAYSKSSPLDVTFDLASYEGPMYSEPQSLKDVIRLIGIEVSTSVCTFIK</sequence>
<reference evidence="2 3" key="1">
    <citation type="journal article" date="2016" name="Mol. Biol. Evol.">
        <title>Comparative Genomics of Early-Diverging Mushroom-Forming Fungi Provides Insights into the Origins of Lignocellulose Decay Capabilities.</title>
        <authorList>
            <person name="Nagy L.G."/>
            <person name="Riley R."/>
            <person name="Tritt A."/>
            <person name="Adam C."/>
            <person name="Daum C."/>
            <person name="Floudas D."/>
            <person name="Sun H."/>
            <person name="Yadav J.S."/>
            <person name="Pangilinan J."/>
            <person name="Larsson K.H."/>
            <person name="Matsuura K."/>
            <person name="Barry K."/>
            <person name="Labutti K."/>
            <person name="Kuo R."/>
            <person name="Ohm R.A."/>
            <person name="Bhattacharya S.S."/>
            <person name="Shirouzu T."/>
            <person name="Yoshinaga Y."/>
            <person name="Martin F.M."/>
            <person name="Grigoriev I.V."/>
            <person name="Hibbett D.S."/>
        </authorList>
    </citation>
    <scope>NUCLEOTIDE SEQUENCE [LARGE SCALE GENOMIC DNA]</scope>
    <source>
        <strain evidence="2 3">HHB12029</strain>
    </source>
</reference>
<evidence type="ECO:0000313" key="3">
    <source>
        <dbReference type="Proteomes" id="UP000077266"/>
    </source>
</evidence>
<organism evidence="2 3">
    <name type="scientific">Exidia glandulosa HHB12029</name>
    <dbReference type="NCBI Taxonomy" id="1314781"/>
    <lineage>
        <taxon>Eukaryota</taxon>
        <taxon>Fungi</taxon>
        <taxon>Dikarya</taxon>
        <taxon>Basidiomycota</taxon>
        <taxon>Agaricomycotina</taxon>
        <taxon>Agaricomycetes</taxon>
        <taxon>Auriculariales</taxon>
        <taxon>Exidiaceae</taxon>
        <taxon>Exidia</taxon>
    </lineage>
</organism>
<dbReference type="OrthoDB" id="3341212at2759"/>
<dbReference type="EMBL" id="KV426705">
    <property type="protein sequence ID" value="KZV78996.1"/>
    <property type="molecule type" value="Genomic_DNA"/>
</dbReference>
<keyword evidence="3" id="KW-1185">Reference proteome</keyword>
<accession>A0A166NCA4</accession>
<protein>
    <submittedName>
        <fullName evidence="2">Uncharacterized protein</fullName>
    </submittedName>
</protein>